<organism evidence="3 4">
    <name type="scientific">Candidatus Enterenecus faecium</name>
    <dbReference type="NCBI Taxonomy" id="2840780"/>
    <lineage>
        <taxon>Bacteria</taxon>
        <taxon>Bacillati</taxon>
        <taxon>Bacillota</taxon>
        <taxon>Clostridia</taxon>
        <taxon>Eubacteriales</taxon>
        <taxon>Candidatus Enterenecus</taxon>
    </lineage>
</organism>
<dbReference type="Proteomes" id="UP000886879">
    <property type="component" value="Unassembled WGS sequence"/>
</dbReference>
<gene>
    <name evidence="3" type="ORF">IAD31_02755</name>
</gene>
<evidence type="ECO:0000259" key="2">
    <source>
        <dbReference type="Pfam" id="PF14501"/>
    </source>
</evidence>
<proteinExistence type="predicted"/>
<keyword evidence="1" id="KW-0472">Membrane</keyword>
<dbReference type="EMBL" id="DVFO01000025">
    <property type="protein sequence ID" value="HIQ60499.1"/>
    <property type="molecule type" value="Genomic_DNA"/>
</dbReference>
<dbReference type="PANTHER" id="PTHR40448:SF1">
    <property type="entry name" value="TWO-COMPONENT SENSOR HISTIDINE KINASE"/>
    <property type="match status" value="1"/>
</dbReference>
<dbReference type="PANTHER" id="PTHR40448">
    <property type="entry name" value="TWO-COMPONENT SENSOR HISTIDINE KINASE"/>
    <property type="match status" value="1"/>
</dbReference>
<dbReference type="AlphaFoldDB" id="A0A9D1CHD4"/>
<evidence type="ECO:0000313" key="4">
    <source>
        <dbReference type="Proteomes" id="UP000886879"/>
    </source>
</evidence>
<protein>
    <submittedName>
        <fullName evidence="3">GHKL domain-containing protein</fullName>
    </submittedName>
</protein>
<feature type="transmembrane region" description="Helical" evidence="1">
    <location>
        <begin position="12"/>
        <end position="29"/>
    </location>
</feature>
<feature type="transmembrane region" description="Helical" evidence="1">
    <location>
        <begin position="41"/>
        <end position="60"/>
    </location>
</feature>
<dbReference type="InterPro" id="IPR032834">
    <property type="entry name" value="NatK-like_C"/>
</dbReference>
<feature type="transmembrane region" description="Helical" evidence="1">
    <location>
        <begin position="94"/>
        <end position="112"/>
    </location>
</feature>
<sequence>MIELFGEWNFATSPVVALLELVIMYLFFSRLAKPRIPEWELLLLGLTVLVVQPMLVAELSHMGLSVWKASGVGTFFVVCFAMGWLAFRLSPWRVVGYAGILTILRVLAAVIVDEFVFKQQGDFFEALDMTQAALSCLLFELGALVIANLVAGDKGRPKLPVPVYLCPAAVLAGVIWLAKGIAQEPVTMSGRTMMLMVSMALCVATVVVVLVYQLGWERKRIALAQRQKEEQLRMEQSYYEILERQNQQLRSYAHDAKNHLEAIRNLNQDPKVEQYIAQMEQQLQAYTRRCHSGNRALDVMVDKYVTACELKNIAFTYDVQLCNLEGVEDFDLVAILGNLLDNALTAAQDAQEKWVELATALRNGYQVVVVENSCDRPPIVGEEGLRSTKAGGEDHGFGLKSVAKALKKYEGDFQWDYDPEKRRFTMTVMIGQRVSVRESRRMAQDAKC</sequence>
<feature type="transmembrane region" description="Helical" evidence="1">
    <location>
        <begin position="132"/>
        <end position="151"/>
    </location>
</feature>
<reference evidence="3" key="1">
    <citation type="submission" date="2020-10" db="EMBL/GenBank/DDBJ databases">
        <authorList>
            <person name="Gilroy R."/>
        </authorList>
    </citation>
    <scope>NUCLEOTIDE SEQUENCE</scope>
    <source>
        <strain evidence="3">ChiGjej2B2-12916</strain>
    </source>
</reference>
<dbReference type="GO" id="GO:0042802">
    <property type="term" value="F:identical protein binding"/>
    <property type="evidence" value="ECO:0007669"/>
    <property type="project" value="TreeGrafter"/>
</dbReference>
<feature type="domain" description="Sensor histidine kinase NatK-like C-terminal" evidence="2">
    <location>
        <begin position="330"/>
        <end position="430"/>
    </location>
</feature>
<dbReference type="SUPFAM" id="SSF55874">
    <property type="entry name" value="ATPase domain of HSP90 chaperone/DNA topoisomerase II/histidine kinase"/>
    <property type="match status" value="1"/>
</dbReference>
<feature type="transmembrane region" description="Helical" evidence="1">
    <location>
        <begin position="163"/>
        <end position="182"/>
    </location>
</feature>
<comment type="caution">
    <text evidence="3">The sequence shown here is derived from an EMBL/GenBank/DDBJ whole genome shotgun (WGS) entry which is preliminary data.</text>
</comment>
<dbReference type="Pfam" id="PF14501">
    <property type="entry name" value="HATPase_c_5"/>
    <property type="match status" value="1"/>
</dbReference>
<keyword evidence="1" id="KW-0812">Transmembrane</keyword>
<evidence type="ECO:0000256" key="1">
    <source>
        <dbReference type="SAM" id="Phobius"/>
    </source>
</evidence>
<reference evidence="3" key="2">
    <citation type="journal article" date="2021" name="PeerJ">
        <title>Extensive microbial diversity within the chicken gut microbiome revealed by metagenomics and culture.</title>
        <authorList>
            <person name="Gilroy R."/>
            <person name="Ravi A."/>
            <person name="Getino M."/>
            <person name="Pursley I."/>
            <person name="Horton D.L."/>
            <person name="Alikhan N.F."/>
            <person name="Baker D."/>
            <person name="Gharbi K."/>
            <person name="Hall N."/>
            <person name="Watson M."/>
            <person name="Adriaenssens E.M."/>
            <person name="Foster-Nyarko E."/>
            <person name="Jarju S."/>
            <person name="Secka A."/>
            <person name="Antonio M."/>
            <person name="Oren A."/>
            <person name="Chaudhuri R.R."/>
            <person name="La Ragione R."/>
            <person name="Hildebrand F."/>
            <person name="Pallen M.J."/>
        </authorList>
    </citation>
    <scope>NUCLEOTIDE SEQUENCE</scope>
    <source>
        <strain evidence="3">ChiGjej2B2-12916</strain>
    </source>
</reference>
<keyword evidence="1" id="KW-1133">Transmembrane helix</keyword>
<dbReference type="InterPro" id="IPR036890">
    <property type="entry name" value="HATPase_C_sf"/>
</dbReference>
<name>A0A9D1CHD4_9FIRM</name>
<feature type="transmembrane region" description="Helical" evidence="1">
    <location>
        <begin position="66"/>
        <end position="87"/>
    </location>
</feature>
<dbReference type="CDD" id="cd16935">
    <property type="entry name" value="HATPase_AgrC-ComD-like"/>
    <property type="match status" value="1"/>
</dbReference>
<accession>A0A9D1CHD4</accession>
<dbReference type="Gene3D" id="3.30.565.10">
    <property type="entry name" value="Histidine kinase-like ATPase, C-terminal domain"/>
    <property type="match status" value="1"/>
</dbReference>
<evidence type="ECO:0000313" key="3">
    <source>
        <dbReference type="EMBL" id="HIQ60499.1"/>
    </source>
</evidence>
<feature type="transmembrane region" description="Helical" evidence="1">
    <location>
        <begin position="194"/>
        <end position="216"/>
    </location>
</feature>